<reference evidence="1" key="1">
    <citation type="submission" date="2022-06" db="EMBL/GenBank/DDBJ databases">
        <authorList>
            <person name="Legras J.-L."/>
            <person name="Devillers H."/>
            <person name="Grondin C."/>
        </authorList>
    </citation>
    <scope>NUCLEOTIDE SEQUENCE</scope>
    <source>
        <strain evidence="1">CLIB 1444</strain>
    </source>
</reference>
<name>A0ACA9YBT6_9ASCO</name>
<sequence length="239" mass="27547">MMKRFGKQLADFVDSKDTFKLVFQTRAPHSSIHILDSSFNPPHHGHLQLIKSSKNLSHVVLLLSINNADKLPKPAAFDERLDMIFEFGECLKTDNVDYSICLSKSPKFVDKSAQLDKQFQKKKYFLLGFDTLVRIFDQKYYIEPIEVALKEFMEGNEFICVTRSRDYEHQINYLKDLSSGNSSLPSIWAEKINLFPNGESSNEISSSQIRDRVKEGESIKGLTFDTIVDYIDNLDLYKD</sequence>
<proteinExistence type="predicted"/>
<protein>
    <submittedName>
        <fullName evidence="1">Nicotinamide mononucleotide adenylyltransferase</fullName>
    </submittedName>
</protein>
<keyword evidence="2" id="KW-1185">Reference proteome</keyword>
<dbReference type="Proteomes" id="UP001152531">
    <property type="component" value="Unassembled WGS sequence"/>
</dbReference>
<organism evidence="1 2">
    <name type="scientific">[Candida] jaroonii</name>
    <dbReference type="NCBI Taxonomy" id="467808"/>
    <lineage>
        <taxon>Eukaryota</taxon>
        <taxon>Fungi</taxon>
        <taxon>Dikarya</taxon>
        <taxon>Ascomycota</taxon>
        <taxon>Saccharomycotina</taxon>
        <taxon>Pichiomycetes</taxon>
        <taxon>Debaryomycetaceae</taxon>
        <taxon>Yamadazyma</taxon>
    </lineage>
</organism>
<dbReference type="EMBL" id="CALSDN010000010">
    <property type="protein sequence ID" value="CAH6722527.1"/>
    <property type="molecule type" value="Genomic_DNA"/>
</dbReference>
<evidence type="ECO:0000313" key="1">
    <source>
        <dbReference type="EMBL" id="CAH6722527.1"/>
    </source>
</evidence>
<accession>A0ACA9YBT6</accession>
<keyword evidence="1" id="KW-0808">Transferase</keyword>
<keyword evidence="1" id="KW-0548">Nucleotidyltransferase</keyword>
<evidence type="ECO:0000313" key="2">
    <source>
        <dbReference type="Proteomes" id="UP001152531"/>
    </source>
</evidence>
<gene>
    <name evidence="1" type="ORF">CLIB1444_10S00430</name>
</gene>
<comment type="caution">
    <text evidence="1">The sequence shown here is derived from an EMBL/GenBank/DDBJ whole genome shotgun (WGS) entry which is preliminary data.</text>
</comment>